<protein>
    <submittedName>
        <fullName evidence="3">Protein argonaute 2-like</fullName>
    </submittedName>
</protein>
<dbReference type="InterPro" id="IPR003165">
    <property type="entry name" value="Piwi"/>
</dbReference>
<feature type="region of interest" description="Disordered" evidence="1">
    <location>
        <begin position="402"/>
        <end position="424"/>
    </location>
</feature>
<dbReference type="PANTHER" id="PTHR22891">
    <property type="entry name" value="EUKARYOTIC TRANSLATION INITIATION FACTOR 2C"/>
    <property type="match status" value="1"/>
</dbReference>
<organism evidence="3 4">
    <name type="scientific">Trifolium medium</name>
    <dbReference type="NCBI Taxonomy" id="97028"/>
    <lineage>
        <taxon>Eukaryota</taxon>
        <taxon>Viridiplantae</taxon>
        <taxon>Streptophyta</taxon>
        <taxon>Embryophyta</taxon>
        <taxon>Tracheophyta</taxon>
        <taxon>Spermatophyta</taxon>
        <taxon>Magnoliopsida</taxon>
        <taxon>eudicotyledons</taxon>
        <taxon>Gunneridae</taxon>
        <taxon>Pentapetalae</taxon>
        <taxon>rosids</taxon>
        <taxon>fabids</taxon>
        <taxon>Fabales</taxon>
        <taxon>Fabaceae</taxon>
        <taxon>Papilionoideae</taxon>
        <taxon>50 kb inversion clade</taxon>
        <taxon>NPAAA clade</taxon>
        <taxon>Hologalegina</taxon>
        <taxon>IRL clade</taxon>
        <taxon>Trifolieae</taxon>
        <taxon>Trifolium</taxon>
    </lineage>
</organism>
<comment type="caution">
    <text evidence="3">The sequence shown here is derived from an EMBL/GenBank/DDBJ whole genome shotgun (WGS) entry which is preliminary data.</text>
</comment>
<name>A0A392MS93_9FABA</name>
<keyword evidence="4" id="KW-1185">Reference proteome</keyword>
<evidence type="ECO:0000313" key="3">
    <source>
        <dbReference type="EMBL" id="MCH90122.1"/>
    </source>
</evidence>
<dbReference type="EMBL" id="LXQA010017628">
    <property type="protein sequence ID" value="MCH90122.1"/>
    <property type="molecule type" value="Genomic_DNA"/>
</dbReference>
<reference evidence="3 4" key="1">
    <citation type="journal article" date="2018" name="Front. Plant Sci.">
        <title>Red Clover (Trifolium pratense) and Zigzag Clover (T. medium) - A Picture of Genomic Similarities and Differences.</title>
        <authorList>
            <person name="Dluhosova J."/>
            <person name="Istvanek J."/>
            <person name="Nedelnik J."/>
            <person name="Repkova J."/>
        </authorList>
    </citation>
    <scope>NUCLEOTIDE SEQUENCE [LARGE SCALE GENOMIC DNA]</scope>
    <source>
        <strain evidence="4">cv. 10/8</strain>
        <tissue evidence="3">Leaf</tissue>
    </source>
</reference>
<proteinExistence type="predicted"/>
<dbReference type="SUPFAM" id="SSF53098">
    <property type="entry name" value="Ribonuclease H-like"/>
    <property type="match status" value="1"/>
</dbReference>
<evidence type="ECO:0000259" key="2">
    <source>
        <dbReference type="PROSITE" id="PS50822"/>
    </source>
</evidence>
<sequence length="424" mass="47491">MNVNTSMTNVTGRVIGPPALKLSDPRGKSTSVKLDAEKCHWNLLGRSMVEGKPVECWGILDFTSNGPNWGRLRGNQFVNNLMDKYRKLGIVMKEPVCYEHSSMQKLGDYNSLSDLLEKINDRVQKNCRQRLQFLLCVMANRDHGYKCLKWIAETKVGIVTQCCLSGNANEGKDQYLTNLALKINAKIGGSNVELINRLPHFEDESHVMFIGADVNHPGSRDIDSPSIAAVVATINWPAANRYAARVCAQEHRMEKILNFGEELTDLKTVFQRSNYFPTITLIVAQKRHQTRLFPTGPKEGTANGNVFPGTVVDTKVVHPFEFDFYLCSHYGSLGTSKPTHYYVLWDEHKFTSDDLQKLIYDMCFTFARCTKPVSLVPPVYYADLAAYRGRLYYEARMSAQSPDSAVSSSSSHLASSSSSSTTSI</sequence>
<dbReference type="AlphaFoldDB" id="A0A392MS93"/>
<dbReference type="InterPro" id="IPR012337">
    <property type="entry name" value="RNaseH-like_sf"/>
</dbReference>
<feature type="non-terminal residue" evidence="3">
    <location>
        <position position="424"/>
    </location>
</feature>
<dbReference type="GO" id="GO:0003676">
    <property type="term" value="F:nucleic acid binding"/>
    <property type="evidence" value="ECO:0007669"/>
    <property type="project" value="InterPro"/>
</dbReference>
<evidence type="ECO:0000313" key="4">
    <source>
        <dbReference type="Proteomes" id="UP000265520"/>
    </source>
</evidence>
<feature type="domain" description="Piwi" evidence="2">
    <location>
        <begin position="133"/>
        <end position="394"/>
    </location>
</feature>
<dbReference type="Gene3D" id="3.40.50.2300">
    <property type="match status" value="1"/>
</dbReference>
<accession>A0A392MS93</accession>
<evidence type="ECO:0000256" key="1">
    <source>
        <dbReference type="SAM" id="MobiDB-lite"/>
    </source>
</evidence>
<dbReference type="InterPro" id="IPR036397">
    <property type="entry name" value="RNaseH_sf"/>
</dbReference>
<dbReference type="PROSITE" id="PS50822">
    <property type="entry name" value="PIWI"/>
    <property type="match status" value="1"/>
</dbReference>
<gene>
    <name evidence="3" type="ORF">A2U01_0011029</name>
</gene>
<dbReference type="Proteomes" id="UP000265520">
    <property type="component" value="Unassembled WGS sequence"/>
</dbReference>
<dbReference type="Gene3D" id="3.30.420.10">
    <property type="entry name" value="Ribonuclease H-like superfamily/Ribonuclease H"/>
    <property type="match status" value="2"/>
</dbReference>
<dbReference type="Pfam" id="PF02171">
    <property type="entry name" value="Piwi"/>
    <property type="match status" value="1"/>
</dbReference>
<dbReference type="SMART" id="SM00950">
    <property type="entry name" value="Piwi"/>
    <property type="match status" value="1"/>
</dbReference>